<keyword evidence="8" id="KW-0227">DNA damage</keyword>
<evidence type="ECO:0000256" key="6">
    <source>
        <dbReference type="PIRSR" id="PIRSR604808-2"/>
    </source>
</evidence>
<feature type="active site" description="Proton acceptor" evidence="5">
    <location>
        <position position="575"/>
    </location>
</feature>
<keyword evidence="2 6" id="KW-0479">Metal-binding</keyword>
<evidence type="ECO:0000259" key="11">
    <source>
        <dbReference type="Pfam" id="PF03372"/>
    </source>
</evidence>
<accession>A0AAD9D6M8</accession>
<keyword evidence="13" id="KW-1185">Reference proteome</keyword>
<evidence type="ECO:0000256" key="1">
    <source>
        <dbReference type="ARBA" id="ARBA00007092"/>
    </source>
</evidence>
<dbReference type="InterPro" id="IPR036691">
    <property type="entry name" value="Endo/exonu/phosph_ase_sf"/>
</dbReference>
<feature type="compositionally biased region" description="Basic residues" evidence="9">
    <location>
        <begin position="216"/>
        <end position="232"/>
    </location>
</feature>
<feature type="domain" description="Endonuclease/exonuclease/phosphatase" evidence="11">
    <location>
        <begin position="406"/>
        <end position="575"/>
    </location>
</feature>
<dbReference type="InterPro" id="IPR004808">
    <property type="entry name" value="AP_endonuc_1"/>
</dbReference>
<evidence type="ECO:0000313" key="12">
    <source>
        <dbReference type="EMBL" id="KAK1736121.1"/>
    </source>
</evidence>
<protein>
    <recommendedName>
        <fullName evidence="8">DNA-(apurinic or apyrimidinic site) endonuclease</fullName>
        <ecNumber evidence="8">3.1.-.-</ecNumber>
    </recommendedName>
</protein>
<evidence type="ECO:0000256" key="2">
    <source>
        <dbReference type="ARBA" id="ARBA00022723"/>
    </source>
</evidence>
<dbReference type="GO" id="GO:0003906">
    <property type="term" value="F:DNA-(apurinic or apyrimidinic site) endonuclease activity"/>
    <property type="evidence" value="ECO:0007669"/>
    <property type="project" value="TreeGrafter"/>
</dbReference>
<feature type="site" description="Important for catalytic activity" evidence="7">
    <location>
        <position position="542"/>
    </location>
</feature>
<keyword evidence="10" id="KW-0732">Signal</keyword>
<comment type="caution">
    <text evidence="12">The sequence shown here is derived from an EMBL/GenBank/DDBJ whole genome shotgun (WGS) entry which is preliminary data.</text>
</comment>
<evidence type="ECO:0000256" key="10">
    <source>
        <dbReference type="SAM" id="SignalP"/>
    </source>
</evidence>
<feature type="domain" description="Endonuclease/exonuclease/phosphatase" evidence="11">
    <location>
        <begin position="267"/>
        <end position="349"/>
    </location>
</feature>
<dbReference type="Gene3D" id="3.60.10.10">
    <property type="entry name" value="Endonuclease/exonuclease/phosphatase"/>
    <property type="match status" value="1"/>
</dbReference>
<dbReference type="GO" id="GO:0003677">
    <property type="term" value="F:DNA binding"/>
    <property type="evidence" value="ECO:0007669"/>
    <property type="project" value="InterPro"/>
</dbReference>
<feature type="region of interest" description="Disordered" evidence="9">
    <location>
        <begin position="78"/>
        <end position="241"/>
    </location>
</feature>
<dbReference type="PROSITE" id="PS00726">
    <property type="entry name" value="AP_NUCLEASE_F1_1"/>
    <property type="match status" value="1"/>
</dbReference>
<keyword evidence="3 12" id="KW-0378">Hydrolase</keyword>
<dbReference type="EMBL" id="JATAAI010000030">
    <property type="protein sequence ID" value="KAK1736121.1"/>
    <property type="molecule type" value="Genomic_DNA"/>
</dbReference>
<dbReference type="PRINTS" id="PR00624">
    <property type="entry name" value="HISTONEH5"/>
</dbReference>
<dbReference type="PANTHER" id="PTHR22748:SF6">
    <property type="entry name" value="DNA-(APURINIC OR APYRIMIDINIC SITE) ENDONUCLEASE"/>
    <property type="match status" value="1"/>
</dbReference>
<organism evidence="12 13">
    <name type="scientific">Skeletonema marinoi</name>
    <dbReference type="NCBI Taxonomy" id="267567"/>
    <lineage>
        <taxon>Eukaryota</taxon>
        <taxon>Sar</taxon>
        <taxon>Stramenopiles</taxon>
        <taxon>Ochrophyta</taxon>
        <taxon>Bacillariophyta</taxon>
        <taxon>Coscinodiscophyceae</taxon>
        <taxon>Thalassiosirophycidae</taxon>
        <taxon>Thalassiosirales</taxon>
        <taxon>Skeletonemataceae</taxon>
        <taxon>Skeletonema</taxon>
        <taxon>Skeletonema marinoi-dohrnii complex</taxon>
    </lineage>
</organism>
<feature type="binding site" evidence="6">
    <location>
        <position position="470"/>
    </location>
    <ligand>
        <name>Mg(2+)</name>
        <dbReference type="ChEBI" id="CHEBI:18420"/>
        <label>1</label>
    </ligand>
</feature>
<dbReference type="SUPFAM" id="SSF56219">
    <property type="entry name" value="DNase I-like"/>
    <property type="match status" value="1"/>
</dbReference>
<feature type="binding site" evidence="6">
    <location>
        <position position="301"/>
    </location>
    <ligand>
        <name>Mg(2+)</name>
        <dbReference type="ChEBI" id="CHEBI:18420"/>
        <label>1</label>
    </ligand>
</feature>
<dbReference type="GO" id="GO:0006284">
    <property type="term" value="P:base-excision repair"/>
    <property type="evidence" value="ECO:0007669"/>
    <property type="project" value="TreeGrafter"/>
</dbReference>
<dbReference type="GO" id="GO:0008311">
    <property type="term" value="F:double-stranded DNA 3'-5' DNA exonuclease activity"/>
    <property type="evidence" value="ECO:0007669"/>
    <property type="project" value="TreeGrafter"/>
</dbReference>
<dbReference type="PANTHER" id="PTHR22748">
    <property type="entry name" value="AP ENDONUCLEASE"/>
    <property type="match status" value="1"/>
</dbReference>
<proteinExistence type="inferred from homology"/>
<feature type="site" description="Interaction with DNA substrate" evidence="7">
    <location>
        <position position="575"/>
    </location>
</feature>
<dbReference type="NCBIfam" id="TIGR00633">
    <property type="entry name" value="xth"/>
    <property type="match status" value="1"/>
</dbReference>
<dbReference type="GO" id="GO:0005634">
    <property type="term" value="C:nucleus"/>
    <property type="evidence" value="ECO:0007669"/>
    <property type="project" value="TreeGrafter"/>
</dbReference>
<dbReference type="Pfam" id="PF03372">
    <property type="entry name" value="Exo_endo_phos"/>
    <property type="match status" value="2"/>
</dbReference>
<gene>
    <name evidence="12" type="ORF">QTG54_013257</name>
</gene>
<dbReference type="GO" id="GO:0030527">
    <property type="term" value="F:structural constituent of chromatin"/>
    <property type="evidence" value="ECO:0007669"/>
    <property type="project" value="InterPro"/>
</dbReference>
<dbReference type="CDD" id="cd09087">
    <property type="entry name" value="Ape1-like_AP-endo"/>
    <property type="match status" value="1"/>
</dbReference>
<evidence type="ECO:0000256" key="8">
    <source>
        <dbReference type="RuleBase" id="RU362131"/>
    </source>
</evidence>
<feature type="active site" evidence="5">
    <location>
        <position position="428"/>
    </location>
</feature>
<evidence type="ECO:0000313" key="13">
    <source>
        <dbReference type="Proteomes" id="UP001224775"/>
    </source>
</evidence>
<evidence type="ECO:0000256" key="3">
    <source>
        <dbReference type="ARBA" id="ARBA00022801"/>
    </source>
</evidence>
<dbReference type="AlphaFoldDB" id="A0AAD9D6M8"/>
<name>A0AAD9D6M8_9STRA</name>
<feature type="compositionally biased region" description="Acidic residues" evidence="9">
    <location>
        <begin position="87"/>
        <end position="97"/>
    </location>
</feature>
<dbReference type="GO" id="GO:0046872">
    <property type="term" value="F:metal ion binding"/>
    <property type="evidence" value="ECO:0007669"/>
    <property type="project" value="UniProtKB-KW"/>
</dbReference>
<dbReference type="EC" id="3.1.-.-" evidence="8"/>
<keyword evidence="12" id="KW-0255">Endonuclease</keyword>
<dbReference type="PROSITE" id="PS51435">
    <property type="entry name" value="AP_NUCLEASE_F1_4"/>
    <property type="match status" value="1"/>
</dbReference>
<sequence>MFSFTTTIRKVLLIRSLLVVSTSTAAFPTSRVFNNLHQRSESAFIVPYCTSNNQLRIGQYQALFKPVTVNTMRPKRAASKMSAAATADDDVSNDDKDESTPKPLKGSAATTKKSKVVATEKKETKKKAAPTKKATPKNKVAKGAESSSDDDDDGKPKAKKKAAPKKKASPKKKVTKGTESSSDEEPPKAKKKATPKKRKSKSTTSDSEDDDSSTTKKTKKKKSSSSSPKKKAKAADHQRWTERMPLTRLWNPETAMTSKGSYTFTVISWNVAGLRAFIKKQPDALANLAERYQADVICLQEHKLQDVHLDDPKLKIREHFEEKLGGFESHWSYSTTKKGYSGTAMFIRKRGGGDGASKKGKKQAKIGAFFTSKNKEGDEATKGDSIGDIPVSHLQPLNVMTELGLPKHDGEGRTVTAEFPLFHLTNVYVPNSGQKLDRLGYRTEEWDTDFLNKMQQLEKGKPVIWLGDLNVAHNEKDTWNEGAKHLVKSAGTTPQERASFDRQLGAGFVDAFRHLHQDAMGHYSYWSQRAGNREPNKGLRLDYFICSKDLMEDDDDRKVVVRDSYIIPDELGSDHCPIVLEIEMKK</sequence>
<feature type="binding site" evidence="6">
    <location>
        <position position="468"/>
    </location>
    <ligand>
        <name>Mg(2+)</name>
        <dbReference type="ChEBI" id="CHEBI:18420"/>
        <label>1</label>
    </ligand>
</feature>
<feature type="site" description="Transition state stabilizer" evidence="7">
    <location>
        <position position="470"/>
    </location>
</feature>
<dbReference type="GO" id="GO:0008081">
    <property type="term" value="F:phosphoric diester hydrolase activity"/>
    <property type="evidence" value="ECO:0007669"/>
    <property type="project" value="TreeGrafter"/>
</dbReference>
<evidence type="ECO:0000256" key="7">
    <source>
        <dbReference type="PIRSR" id="PIRSR604808-3"/>
    </source>
</evidence>
<feature type="compositionally biased region" description="Basic residues" evidence="9">
    <location>
        <begin position="189"/>
        <end position="201"/>
    </location>
</feature>
<dbReference type="GO" id="GO:0006334">
    <property type="term" value="P:nucleosome assembly"/>
    <property type="evidence" value="ECO:0007669"/>
    <property type="project" value="InterPro"/>
</dbReference>
<dbReference type="Proteomes" id="UP001224775">
    <property type="component" value="Unassembled WGS sequence"/>
</dbReference>
<keyword evidence="12" id="KW-0540">Nuclease</keyword>
<feature type="signal peptide" evidence="10">
    <location>
        <begin position="1"/>
        <end position="26"/>
    </location>
</feature>
<comment type="similarity">
    <text evidence="1 8">Belongs to the DNA repair enzymes AP/ExoA family.</text>
</comment>
<feature type="binding site" evidence="6">
    <location>
        <position position="575"/>
    </location>
    <ligand>
        <name>Mg(2+)</name>
        <dbReference type="ChEBI" id="CHEBI:18420"/>
        <label>1</label>
    </ligand>
</feature>
<dbReference type="InterPro" id="IPR005135">
    <property type="entry name" value="Endo/exonuclease/phosphatase"/>
</dbReference>
<dbReference type="GO" id="GO:0000786">
    <property type="term" value="C:nucleosome"/>
    <property type="evidence" value="ECO:0007669"/>
    <property type="project" value="InterPro"/>
</dbReference>
<comment type="cofactor">
    <cofactor evidence="6 8">
        <name>Mg(2+)</name>
        <dbReference type="ChEBI" id="CHEBI:18420"/>
    </cofactor>
    <cofactor evidence="6 8">
        <name>Mn(2+)</name>
        <dbReference type="ChEBI" id="CHEBI:29035"/>
    </cofactor>
    <text evidence="6 8">Probably binds two magnesium or manganese ions per subunit.</text>
</comment>
<evidence type="ECO:0000256" key="9">
    <source>
        <dbReference type="SAM" id="MobiDB-lite"/>
    </source>
</evidence>
<dbReference type="InterPro" id="IPR020847">
    <property type="entry name" value="AP_endonuclease_F1_BS"/>
</dbReference>
<feature type="compositionally biased region" description="Basic residues" evidence="9">
    <location>
        <begin position="124"/>
        <end position="140"/>
    </location>
</feature>
<reference evidence="12" key="1">
    <citation type="submission" date="2023-06" db="EMBL/GenBank/DDBJ databases">
        <title>Survivors Of The Sea: Transcriptome response of Skeletonema marinoi to long-term dormancy.</title>
        <authorList>
            <person name="Pinder M.I.M."/>
            <person name="Kourtchenko O."/>
            <person name="Robertson E.K."/>
            <person name="Larsson T."/>
            <person name="Maumus F."/>
            <person name="Osuna-Cruz C.M."/>
            <person name="Vancaester E."/>
            <person name="Stenow R."/>
            <person name="Vandepoele K."/>
            <person name="Ploug H."/>
            <person name="Bruchert V."/>
            <person name="Godhe A."/>
            <person name="Topel M."/>
        </authorList>
    </citation>
    <scope>NUCLEOTIDE SEQUENCE</scope>
    <source>
        <strain evidence="12">R05AC</strain>
    </source>
</reference>
<keyword evidence="8" id="KW-0234">DNA repair</keyword>
<evidence type="ECO:0000256" key="5">
    <source>
        <dbReference type="PIRSR" id="PIRSR604808-1"/>
    </source>
</evidence>
<feature type="active site" description="Proton donor/acceptor" evidence="5">
    <location>
        <position position="468"/>
    </location>
</feature>
<feature type="binding site" evidence="6">
    <location>
        <position position="270"/>
    </location>
    <ligand>
        <name>Mg(2+)</name>
        <dbReference type="ChEBI" id="CHEBI:18420"/>
        <label>1</label>
    </ligand>
</feature>
<feature type="compositionally biased region" description="Basic residues" evidence="9">
    <location>
        <begin position="157"/>
        <end position="175"/>
    </location>
</feature>
<evidence type="ECO:0000256" key="4">
    <source>
        <dbReference type="ARBA" id="ARBA00022842"/>
    </source>
</evidence>
<dbReference type="InterPro" id="IPR005819">
    <property type="entry name" value="H1/H5"/>
</dbReference>
<feature type="binding site" evidence="6">
    <location>
        <position position="574"/>
    </location>
    <ligand>
        <name>Mg(2+)</name>
        <dbReference type="ChEBI" id="CHEBI:18420"/>
        <label>1</label>
    </ligand>
</feature>
<keyword evidence="6" id="KW-0464">Manganese</keyword>
<feature type="chain" id="PRO_5041911089" description="DNA-(apurinic or apyrimidinic site) endonuclease" evidence="10">
    <location>
        <begin position="27"/>
        <end position="586"/>
    </location>
</feature>
<keyword evidence="4 6" id="KW-0460">Magnesium</keyword>